<name>A0A7K3LR71_9ACTN</name>
<accession>A0A7K3LR71</accession>
<evidence type="ECO:0008006" key="3">
    <source>
        <dbReference type="Google" id="ProtNLM"/>
    </source>
</evidence>
<dbReference type="EMBL" id="JAADZU010000045">
    <property type="protein sequence ID" value="NDK90745.1"/>
    <property type="molecule type" value="Genomic_DNA"/>
</dbReference>
<sequence length="115" mass="12490">MSELPEITDEEMDTMIPMARHYSVVILREGPEYGSPEAKPIIWEHGRRNFALRAAGALAVVMPVEDATDVCGVGIFDRSVEETTALMSDDPGVQAGVFTFDVHPARGFPGDSLPT</sequence>
<dbReference type="AlphaFoldDB" id="A0A7K3LR71"/>
<keyword evidence="2" id="KW-1185">Reference proteome</keyword>
<protein>
    <recommendedName>
        <fullName evidence="3">YCII-related domain-containing protein</fullName>
    </recommendedName>
</protein>
<comment type="caution">
    <text evidence="1">The sequence shown here is derived from an EMBL/GenBank/DDBJ whole genome shotgun (WGS) entry which is preliminary data.</text>
</comment>
<organism evidence="1 2">
    <name type="scientific">Gordonia desulfuricans</name>
    <dbReference type="NCBI Taxonomy" id="89051"/>
    <lineage>
        <taxon>Bacteria</taxon>
        <taxon>Bacillati</taxon>
        <taxon>Actinomycetota</taxon>
        <taxon>Actinomycetes</taxon>
        <taxon>Mycobacteriales</taxon>
        <taxon>Gordoniaceae</taxon>
        <taxon>Gordonia</taxon>
    </lineage>
</organism>
<proteinExistence type="predicted"/>
<dbReference type="RefSeq" id="WP_059038142.1">
    <property type="nucleotide sequence ID" value="NZ_JAADZU010000045.1"/>
</dbReference>
<gene>
    <name evidence="1" type="ORF">GYA93_14310</name>
</gene>
<reference evidence="1 2" key="1">
    <citation type="submission" date="2020-01" db="EMBL/GenBank/DDBJ databases">
        <title>Investigation of new actinobacteria for the biodesulphurisation of diesel fuel.</title>
        <authorList>
            <person name="Athi Narayanan S.M."/>
        </authorList>
    </citation>
    <scope>NUCLEOTIDE SEQUENCE [LARGE SCALE GENOMIC DNA]</scope>
    <source>
        <strain evidence="1 2">213E</strain>
    </source>
</reference>
<evidence type="ECO:0000313" key="1">
    <source>
        <dbReference type="EMBL" id="NDK90745.1"/>
    </source>
</evidence>
<dbReference type="Proteomes" id="UP000466307">
    <property type="component" value="Unassembled WGS sequence"/>
</dbReference>
<evidence type="ECO:0000313" key="2">
    <source>
        <dbReference type="Proteomes" id="UP000466307"/>
    </source>
</evidence>